<evidence type="ECO:0000256" key="5">
    <source>
        <dbReference type="SAM" id="Phobius"/>
    </source>
</evidence>
<dbReference type="EMBL" id="CP111015">
    <property type="protein sequence ID" value="WAR02779.1"/>
    <property type="molecule type" value="Genomic_DNA"/>
</dbReference>
<name>A0ABY7E2W8_MYAAR</name>
<feature type="transmembrane region" description="Helical" evidence="5">
    <location>
        <begin position="6"/>
        <end position="24"/>
    </location>
</feature>
<comment type="subcellular location">
    <subcellularLocation>
        <location evidence="1">Membrane</location>
        <topology evidence="1">Multi-pass membrane protein</topology>
    </subcellularLocation>
</comment>
<keyword evidence="3 5" id="KW-1133">Transmembrane helix</keyword>
<protein>
    <submittedName>
        <fullName evidence="6">Uncharacterized protein</fullName>
    </submittedName>
</protein>
<gene>
    <name evidence="6" type="ORF">MAR_009337</name>
</gene>
<accession>A0ABY7E2W8</accession>
<evidence type="ECO:0000256" key="1">
    <source>
        <dbReference type="ARBA" id="ARBA00004141"/>
    </source>
</evidence>
<organism evidence="6 7">
    <name type="scientific">Mya arenaria</name>
    <name type="common">Soft-shell clam</name>
    <dbReference type="NCBI Taxonomy" id="6604"/>
    <lineage>
        <taxon>Eukaryota</taxon>
        <taxon>Metazoa</taxon>
        <taxon>Spiralia</taxon>
        <taxon>Lophotrochozoa</taxon>
        <taxon>Mollusca</taxon>
        <taxon>Bivalvia</taxon>
        <taxon>Autobranchia</taxon>
        <taxon>Heteroconchia</taxon>
        <taxon>Euheterodonta</taxon>
        <taxon>Imparidentia</taxon>
        <taxon>Neoheterodontei</taxon>
        <taxon>Myida</taxon>
        <taxon>Myoidea</taxon>
        <taxon>Myidae</taxon>
        <taxon>Mya</taxon>
    </lineage>
</organism>
<dbReference type="InterPro" id="IPR004031">
    <property type="entry name" value="PMP22/EMP/MP20/Claudin"/>
</dbReference>
<dbReference type="Gene3D" id="1.20.140.150">
    <property type="match status" value="1"/>
</dbReference>
<dbReference type="Proteomes" id="UP001164746">
    <property type="component" value="Chromosome 4"/>
</dbReference>
<proteinExistence type="predicted"/>
<reference evidence="6" key="1">
    <citation type="submission" date="2022-11" db="EMBL/GenBank/DDBJ databases">
        <title>Centuries of genome instability and evolution in soft-shell clam transmissible cancer (bioRxiv).</title>
        <authorList>
            <person name="Hart S.F.M."/>
            <person name="Yonemitsu M.A."/>
            <person name="Giersch R.M."/>
            <person name="Beal B.F."/>
            <person name="Arriagada G."/>
            <person name="Davis B.W."/>
            <person name="Ostrander E.A."/>
            <person name="Goff S.P."/>
            <person name="Metzger M.J."/>
        </authorList>
    </citation>
    <scope>NUCLEOTIDE SEQUENCE</scope>
    <source>
        <strain evidence="6">MELC-2E11</strain>
        <tissue evidence="6">Siphon/mantle</tissue>
    </source>
</reference>
<feature type="transmembrane region" description="Helical" evidence="5">
    <location>
        <begin position="214"/>
        <end position="235"/>
    </location>
</feature>
<evidence type="ECO:0000313" key="6">
    <source>
        <dbReference type="EMBL" id="WAR02779.1"/>
    </source>
</evidence>
<evidence type="ECO:0000256" key="4">
    <source>
        <dbReference type="ARBA" id="ARBA00023136"/>
    </source>
</evidence>
<keyword evidence="7" id="KW-1185">Reference proteome</keyword>
<dbReference type="Pfam" id="PF13903">
    <property type="entry name" value="Claudin_2"/>
    <property type="match status" value="1"/>
</dbReference>
<feature type="transmembrane region" description="Helical" evidence="5">
    <location>
        <begin position="266"/>
        <end position="289"/>
    </location>
</feature>
<keyword evidence="4 5" id="KW-0472">Membrane</keyword>
<feature type="transmembrane region" description="Helical" evidence="5">
    <location>
        <begin position="181"/>
        <end position="202"/>
    </location>
</feature>
<sequence length="329" mass="37140">MQICDYSSLIFVGNTTVLLILALTTDYWEYRKFNIGQVVTSLAATNEARVEVPVDTNSYIQIRTFKNISQNTSAITSDPFSESVYHAPAFMVKRTVWGGKSERGNQSKDTHHSFIQIRHEINIFQQYGNLFRDCDDLERVVRNRIGLQRLRPAKCLYFLYPEEQTNFVHTQAPALATLEPMASACALACILLISLGFVAGWYGTFSSCHRVSFFQIASVSSLCAGFCLTLGIALFHGKCYVLRKLKLFSGEEFPVKDLLERSRITVYGWSFSLAWLCVFCCYISAYVWLVKAQGPREWRGGQGAPGSVALQKTSVIARWSPKECSLKKH</sequence>
<evidence type="ECO:0000256" key="2">
    <source>
        <dbReference type="ARBA" id="ARBA00022692"/>
    </source>
</evidence>
<evidence type="ECO:0000256" key="3">
    <source>
        <dbReference type="ARBA" id="ARBA00022989"/>
    </source>
</evidence>
<evidence type="ECO:0000313" key="7">
    <source>
        <dbReference type="Proteomes" id="UP001164746"/>
    </source>
</evidence>
<keyword evidence="2 5" id="KW-0812">Transmembrane</keyword>